<evidence type="ECO:0000256" key="1">
    <source>
        <dbReference type="ARBA" id="ARBA00022679"/>
    </source>
</evidence>
<accession>A0ABD5Z0I4</accession>
<name>A0ABD5Z0I4_9EURY</name>
<organism evidence="2 3">
    <name type="scientific">Halospeciosus flavus</name>
    <dbReference type="NCBI Taxonomy" id="3032283"/>
    <lineage>
        <taxon>Archaea</taxon>
        <taxon>Methanobacteriati</taxon>
        <taxon>Methanobacteriota</taxon>
        <taxon>Stenosarchaea group</taxon>
        <taxon>Halobacteria</taxon>
        <taxon>Halobacteriales</taxon>
        <taxon>Halobacteriaceae</taxon>
        <taxon>Halospeciosus</taxon>
    </lineage>
</organism>
<dbReference type="Proteomes" id="UP001596447">
    <property type="component" value="Unassembled WGS sequence"/>
</dbReference>
<dbReference type="Gene3D" id="3.40.50.10540">
    <property type="entry name" value="Crotonobetainyl-coa:carnitine coa-transferase, domain 1"/>
    <property type="match status" value="1"/>
</dbReference>
<sequence length="393" mass="43716">MRPLDDLVVVDATQALVGPLATQTLGDFGADVIKIERPGHGDVTRTYSPAYGDELSAYFVSLNRNKRSITLDLTSDEGQAVMHDLVSEADVFIQNFSPGKEDEFAADYETLSEITEDLIYCAVSGYGEGSPYSDKKSFDIILQGESGMMSITGSEDQPARVGVSISDISGAMTALYSILTALYHRERTGEGQHIDLALLDTSFQFLLYHVSNYFATGENPKRMGTRHPSLMPYQAFETADDYIVVGVISEKHWPNLCRAIGKEEWLDVEEYSSFTGRIENRAELDAELDDIFAERTTEEWLDVLKAENVPCTPLNTVEDVVDDPHIEAKDMVAEMEHPDLGTFKSPANPVNFSTLDTDVEDAPPRLGEHTEDVLRDFGYTDADIERLRREDVV</sequence>
<keyword evidence="3" id="KW-1185">Reference proteome</keyword>
<evidence type="ECO:0000313" key="2">
    <source>
        <dbReference type="EMBL" id="MFC7198674.1"/>
    </source>
</evidence>
<reference evidence="2 3" key="1">
    <citation type="journal article" date="2019" name="Int. J. Syst. Evol. Microbiol.">
        <title>The Global Catalogue of Microorganisms (GCM) 10K type strain sequencing project: providing services to taxonomists for standard genome sequencing and annotation.</title>
        <authorList>
            <consortium name="The Broad Institute Genomics Platform"/>
            <consortium name="The Broad Institute Genome Sequencing Center for Infectious Disease"/>
            <person name="Wu L."/>
            <person name="Ma J."/>
        </authorList>
    </citation>
    <scope>NUCLEOTIDE SEQUENCE [LARGE SCALE GENOMIC DNA]</scope>
    <source>
        <strain evidence="2 3">XZGYJ-43</strain>
    </source>
</reference>
<dbReference type="Pfam" id="PF02515">
    <property type="entry name" value="CoA_transf_3"/>
    <property type="match status" value="1"/>
</dbReference>
<dbReference type="SUPFAM" id="SSF89796">
    <property type="entry name" value="CoA-transferase family III (CaiB/BaiF)"/>
    <property type="match status" value="1"/>
</dbReference>
<proteinExistence type="predicted"/>
<protein>
    <submittedName>
        <fullName evidence="2">CaiB/BaiF CoA transferase family protein</fullName>
    </submittedName>
</protein>
<dbReference type="PANTHER" id="PTHR48207">
    <property type="entry name" value="SUCCINATE--HYDROXYMETHYLGLUTARATE COA-TRANSFERASE"/>
    <property type="match status" value="1"/>
</dbReference>
<comment type="caution">
    <text evidence="2">The sequence shown here is derived from an EMBL/GenBank/DDBJ whole genome shotgun (WGS) entry which is preliminary data.</text>
</comment>
<dbReference type="Gene3D" id="3.30.1540.10">
    <property type="entry name" value="formyl-coa transferase, domain 3"/>
    <property type="match status" value="1"/>
</dbReference>
<dbReference type="GO" id="GO:0016740">
    <property type="term" value="F:transferase activity"/>
    <property type="evidence" value="ECO:0007669"/>
    <property type="project" value="UniProtKB-KW"/>
</dbReference>
<dbReference type="InterPro" id="IPR044855">
    <property type="entry name" value="CoA-Trfase_III_dom3_sf"/>
</dbReference>
<dbReference type="PANTHER" id="PTHR48207:SF3">
    <property type="entry name" value="SUCCINATE--HYDROXYMETHYLGLUTARATE COA-TRANSFERASE"/>
    <property type="match status" value="1"/>
</dbReference>
<keyword evidence="1 2" id="KW-0808">Transferase</keyword>
<dbReference type="InterPro" id="IPR050483">
    <property type="entry name" value="CoA-transferase_III_domain"/>
</dbReference>
<dbReference type="AlphaFoldDB" id="A0ABD5Z0I4"/>
<dbReference type="EMBL" id="JBHTAR010000011">
    <property type="protein sequence ID" value="MFC7198674.1"/>
    <property type="molecule type" value="Genomic_DNA"/>
</dbReference>
<dbReference type="InterPro" id="IPR023606">
    <property type="entry name" value="CoA-Trfase_III_dom_1_sf"/>
</dbReference>
<evidence type="ECO:0000313" key="3">
    <source>
        <dbReference type="Proteomes" id="UP001596447"/>
    </source>
</evidence>
<gene>
    <name evidence="2" type="ORF">ACFQJ9_04430</name>
</gene>
<dbReference type="RefSeq" id="WP_279528633.1">
    <property type="nucleotide sequence ID" value="NZ_CP122312.1"/>
</dbReference>
<dbReference type="InterPro" id="IPR003673">
    <property type="entry name" value="CoA-Trfase_fam_III"/>
</dbReference>